<evidence type="ECO:0000313" key="2">
    <source>
        <dbReference type="EMBL" id="MBB3981535.1"/>
    </source>
</evidence>
<organism evidence="2 3">
    <name type="scientific">Sphingobium fontiphilum</name>
    <dbReference type="NCBI Taxonomy" id="944425"/>
    <lineage>
        <taxon>Bacteria</taxon>
        <taxon>Pseudomonadati</taxon>
        <taxon>Pseudomonadota</taxon>
        <taxon>Alphaproteobacteria</taxon>
        <taxon>Sphingomonadales</taxon>
        <taxon>Sphingomonadaceae</taxon>
        <taxon>Sphingobium</taxon>
    </lineage>
</organism>
<dbReference type="RefSeq" id="WP_246344327.1">
    <property type="nucleotide sequence ID" value="NZ_JACIEB010000002.1"/>
</dbReference>
<proteinExistence type="predicted"/>
<evidence type="ECO:0000313" key="3">
    <source>
        <dbReference type="Proteomes" id="UP000552757"/>
    </source>
</evidence>
<dbReference type="InterPro" id="IPR016040">
    <property type="entry name" value="NAD(P)-bd_dom"/>
</dbReference>
<accession>A0A7W6DE01</accession>
<reference evidence="2 3" key="1">
    <citation type="submission" date="2020-08" db="EMBL/GenBank/DDBJ databases">
        <title>Genomic Encyclopedia of Type Strains, Phase IV (KMG-IV): sequencing the most valuable type-strain genomes for metagenomic binning, comparative biology and taxonomic classification.</title>
        <authorList>
            <person name="Goeker M."/>
        </authorList>
    </citation>
    <scope>NUCLEOTIDE SEQUENCE [LARGE SCALE GENOMIC DNA]</scope>
    <source>
        <strain evidence="2 3">DSM 29348</strain>
    </source>
</reference>
<comment type="caution">
    <text evidence="2">The sequence shown here is derived from an EMBL/GenBank/DDBJ whole genome shotgun (WGS) entry which is preliminary data.</text>
</comment>
<dbReference type="PANTHER" id="PTHR48079">
    <property type="entry name" value="PROTEIN YEEZ"/>
    <property type="match status" value="1"/>
</dbReference>
<dbReference type="AlphaFoldDB" id="A0A7W6DE01"/>
<sequence>MTMTIAMTGATGFVGGETLAQALAAGHHVHALTRRAQPPQARLTWMPGALDQGDSLDRLVAQADAVIHIAGVVNAPDRAAFEAGNATGTMALVDAMRRQGVRRLIHVSSLAAREPDLSDYGWSKELAERHVKASGLDWTIVRPPAIYGPGDREMLELFQMAKRGLVLLPPGGRFSVIHVADLARLLLALATDREISLTQCYEIDDGAPDGWDHRDFALALGRALDRRVRPVSMPRALMTMGAAIDRLVRGQRARLTPDRVRYFCHPDWVSNSRLAPPSPLWTPQVSTEEGLRTTAQAYHAKGWL</sequence>
<name>A0A7W6DE01_9SPHN</name>
<keyword evidence="3" id="KW-1185">Reference proteome</keyword>
<dbReference type="Pfam" id="PF13460">
    <property type="entry name" value="NAD_binding_10"/>
    <property type="match status" value="1"/>
</dbReference>
<dbReference type="PANTHER" id="PTHR48079:SF6">
    <property type="entry name" value="NAD(P)-BINDING DOMAIN-CONTAINING PROTEIN-RELATED"/>
    <property type="match status" value="1"/>
</dbReference>
<protein>
    <submittedName>
        <fullName evidence="2">Uncharacterized protein YbjT (DUF2867 family)</fullName>
    </submittedName>
</protein>
<evidence type="ECO:0000259" key="1">
    <source>
        <dbReference type="Pfam" id="PF13460"/>
    </source>
</evidence>
<feature type="domain" description="NAD(P)-binding" evidence="1">
    <location>
        <begin position="9"/>
        <end position="191"/>
    </location>
</feature>
<dbReference type="GO" id="GO:0004029">
    <property type="term" value="F:aldehyde dehydrogenase (NAD+) activity"/>
    <property type="evidence" value="ECO:0007669"/>
    <property type="project" value="TreeGrafter"/>
</dbReference>
<dbReference type="Proteomes" id="UP000552757">
    <property type="component" value="Unassembled WGS sequence"/>
</dbReference>
<dbReference type="SUPFAM" id="SSF51735">
    <property type="entry name" value="NAD(P)-binding Rossmann-fold domains"/>
    <property type="match status" value="1"/>
</dbReference>
<dbReference type="GO" id="GO:0005737">
    <property type="term" value="C:cytoplasm"/>
    <property type="evidence" value="ECO:0007669"/>
    <property type="project" value="TreeGrafter"/>
</dbReference>
<dbReference type="InterPro" id="IPR051783">
    <property type="entry name" value="NAD(P)-dependent_oxidoreduct"/>
</dbReference>
<dbReference type="InterPro" id="IPR036291">
    <property type="entry name" value="NAD(P)-bd_dom_sf"/>
</dbReference>
<dbReference type="Gene3D" id="3.40.50.720">
    <property type="entry name" value="NAD(P)-binding Rossmann-like Domain"/>
    <property type="match status" value="1"/>
</dbReference>
<dbReference type="EMBL" id="JACIEB010000002">
    <property type="protein sequence ID" value="MBB3981535.1"/>
    <property type="molecule type" value="Genomic_DNA"/>
</dbReference>
<gene>
    <name evidence="2" type="ORF">GGR44_001182</name>
</gene>